<dbReference type="OrthoDB" id="174578at2"/>
<name>A0A136PZV0_9ACTN</name>
<keyword evidence="4" id="KW-1185">Reference proteome</keyword>
<keyword evidence="1" id="KW-0732">Signal</keyword>
<evidence type="ECO:0000256" key="1">
    <source>
        <dbReference type="SAM" id="SignalP"/>
    </source>
</evidence>
<feature type="chain" id="PRO_5039582875" description="SsuA/THI5-like domain-containing protein" evidence="1">
    <location>
        <begin position="23"/>
        <end position="333"/>
    </location>
</feature>
<feature type="signal peptide" evidence="1">
    <location>
        <begin position="1"/>
        <end position="22"/>
    </location>
</feature>
<proteinExistence type="predicted"/>
<dbReference type="Gene3D" id="3.40.190.10">
    <property type="entry name" value="Periplasmic binding protein-like II"/>
    <property type="match status" value="2"/>
</dbReference>
<dbReference type="SUPFAM" id="SSF53850">
    <property type="entry name" value="Periplasmic binding protein-like II"/>
    <property type="match status" value="1"/>
</dbReference>
<dbReference type="EMBL" id="LRQV01000001">
    <property type="protein sequence ID" value="KXK63981.1"/>
    <property type="molecule type" value="Genomic_DNA"/>
</dbReference>
<dbReference type="Pfam" id="PF09084">
    <property type="entry name" value="NMT1"/>
    <property type="match status" value="1"/>
</dbReference>
<dbReference type="RefSeq" id="WP_067359294.1">
    <property type="nucleotide sequence ID" value="NZ_JBIUBN010000012.1"/>
</dbReference>
<dbReference type="AlphaFoldDB" id="A0A136PZV0"/>
<dbReference type="InterPro" id="IPR015168">
    <property type="entry name" value="SsuA/THI5"/>
</dbReference>
<evidence type="ECO:0000313" key="4">
    <source>
        <dbReference type="Proteomes" id="UP000070620"/>
    </source>
</evidence>
<evidence type="ECO:0000313" key="3">
    <source>
        <dbReference type="EMBL" id="KXK63981.1"/>
    </source>
</evidence>
<reference evidence="3 4" key="1">
    <citation type="submission" date="2016-01" db="EMBL/GenBank/DDBJ databases">
        <title>Whole genome sequence and analysis of Micromonospora rosaria DSM 803, which can produce antibacterial substance rosamicin.</title>
        <authorList>
            <person name="Yang H."/>
            <person name="He X."/>
            <person name="Zhu D."/>
        </authorList>
    </citation>
    <scope>NUCLEOTIDE SEQUENCE [LARGE SCALE GENOMIC DNA]</scope>
    <source>
        <strain evidence="3 4">DSM 803</strain>
    </source>
</reference>
<dbReference type="GO" id="GO:0009228">
    <property type="term" value="P:thiamine biosynthetic process"/>
    <property type="evidence" value="ECO:0007669"/>
    <property type="project" value="InterPro"/>
</dbReference>
<protein>
    <recommendedName>
        <fullName evidence="2">SsuA/THI5-like domain-containing protein</fullName>
    </recommendedName>
</protein>
<dbReference type="PROSITE" id="PS51257">
    <property type="entry name" value="PROKAR_LIPOPROTEIN"/>
    <property type="match status" value="1"/>
</dbReference>
<organism evidence="3 4">
    <name type="scientific">Micromonospora rosaria</name>
    <dbReference type="NCBI Taxonomy" id="47874"/>
    <lineage>
        <taxon>Bacteria</taxon>
        <taxon>Bacillati</taxon>
        <taxon>Actinomycetota</taxon>
        <taxon>Actinomycetes</taxon>
        <taxon>Micromonosporales</taxon>
        <taxon>Micromonosporaceae</taxon>
        <taxon>Micromonospora</taxon>
    </lineage>
</organism>
<dbReference type="PANTHER" id="PTHR31528:SF15">
    <property type="entry name" value="RIBOFLAVIN-BINDING PROTEIN RIBY"/>
    <property type="match status" value="1"/>
</dbReference>
<dbReference type="Proteomes" id="UP000070620">
    <property type="component" value="Unassembled WGS sequence"/>
</dbReference>
<sequence length="333" mass="34307">MSGRRRLVAVVAASALAFTVTACGGSSAAEDAADGTSVTYLTSFGTFGRDSYVYVALEKGYFREAGLDVTVKPGTGTVDVMKLIGSGQADYGTGDLSGVITTMANEPIPVRAVAAIHQRSMAGIASLDKAIDSPEKLAGTTIADSSGSTNMIIFPAYATAAGIDPATVTFVPSSPQSLPQLLAAGSVDAIGQFAAGKPLLEKAAGGKSVTMLPYADKLPDLYGNGLLVSAAKLDSDREEVEKFTEALVKGLVYAVEHPEEAAQLLKKHDRTADETVAAAELTEMRPYVLGDGGSAGTLDRARMERMITLLAGTGTLKSTPSADDLGAYDITTP</sequence>
<accession>A0A136PZV0</accession>
<gene>
    <name evidence="3" type="ORF">AWW66_00630</name>
</gene>
<evidence type="ECO:0000259" key="2">
    <source>
        <dbReference type="Pfam" id="PF09084"/>
    </source>
</evidence>
<feature type="domain" description="SsuA/THI5-like" evidence="2">
    <location>
        <begin position="53"/>
        <end position="261"/>
    </location>
</feature>
<dbReference type="PANTHER" id="PTHR31528">
    <property type="entry name" value="4-AMINO-5-HYDROXYMETHYL-2-METHYLPYRIMIDINE PHOSPHATE SYNTHASE THI11-RELATED"/>
    <property type="match status" value="1"/>
</dbReference>
<dbReference type="InterPro" id="IPR027939">
    <property type="entry name" value="NMT1/THI5"/>
</dbReference>
<comment type="caution">
    <text evidence="3">The sequence shown here is derived from an EMBL/GenBank/DDBJ whole genome shotgun (WGS) entry which is preliminary data.</text>
</comment>